<gene>
    <name evidence="1" type="primary">orf85</name>
</gene>
<dbReference type="EMBL" id="KM217574">
    <property type="protein sequence ID" value="AIU36868.1"/>
    <property type="molecule type" value="Genomic_DNA"/>
</dbReference>
<reference evidence="1" key="2">
    <citation type="submission" date="2014-07" db="EMBL/GenBank/DDBJ databases">
        <title>Comparative genomics of CpGV: Evolution of a crop protection agent.</title>
        <authorList>
            <person name="Radtke P.C."/>
            <person name="Jehle J.A."/>
        </authorList>
    </citation>
    <scope>NUCLEOTIDE SEQUENCE</scope>
    <source>
        <strain evidence="1">CpGV-I07</strain>
    </source>
</reference>
<sequence length="380" mass="43063">MSSAKTRLFLTIEKLKNSMDDPQMTYPFWEKFFPLLGTSTTVTVELSTLSELINEAAETAEQLIITQGGVVYSQYVQNAAPPTLSASLNPARRLLVPTATTATLPLDTKRYHSFAEKVANYFVSASVQSTMYTVKDIVKLYLYLSHIPKYKPLYQLLEETLFTKQRNCVPIISTEKMSLVLDNLRDLTVITNFRLDQEAVNLMVHNLQVALNNELSKYPTVKVKDFISTSNVYEKEVEPAKAFGDKFELLVAQKHTHQVLAADNTLLFNSNPVIVENIAASIESNCDINRMVYNSINNIFINSVEQSAAENIKFDVDDYNRRFRVLDRVRDNLRNNFVEKVAAGDISIKKRITTNKPTQLNQPPIALKKRRTSLNPLVVD</sequence>
<dbReference type="Pfam" id="PF05815">
    <property type="entry name" value="AcMNPV_Orf101"/>
    <property type="match status" value="1"/>
</dbReference>
<dbReference type="InterPro" id="IPR008562">
    <property type="entry name" value="AcMNPV_C42"/>
</dbReference>
<name>A0A097P157_GVCP</name>
<organismHost>
    <name type="scientific">Cydia pomonella</name>
    <name type="common">Codling moth</name>
    <dbReference type="NCBI Taxonomy" id="82600"/>
</organismHost>
<organism evidence="1">
    <name type="scientific">Cydia pomonella granulosis virus</name>
    <name type="common">CpGV</name>
    <name type="synonym">Cydia pomonella granulovirus</name>
    <dbReference type="NCBI Taxonomy" id="28289"/>
    <lineage>
        <taxon>Viruses</taxon>
        <taxon>Viruses incertae sedis</taxon>
        <taxon>Naldaviricetes</taxon>
        <taxon>Lefavirales</taxon>
        <taxon>Baculoviridae</taxon>
        <taxon>Betabaculovirus</taxon>
        <taxon>Betabaculovirus cypomonellae</taxon>
    </lineage>
</organism>
<protein>
    <submittedName>
        <fullName evidence="1">ORF85 bv/odv-c42</fullName>
    </submittedName>
</protein>
<accession>A0A097P157</accession>
<proteinExistence type="predicted"/>
<evidence type="ECO:0000313" key="1">
    <source>
        <dbReference type="EMBL" id="AIU36868.1"/>
    </source>
</evidence>
<reference evidence="1" key="1">
    <citation type="journal article" date="2014" name="Proc. Natl. Acad. Sci. U.S.A.">
        <title>Baculovirus resistance in codling moth is virus isolate-dependent and the consequence of a mutation in viral gene pe38.</title>
        <authorList>
            <person name="Gebhardt M.M."/>
            <person name="Eberle K.E."/>
            <person name="Radtke P."/>
            <person name="Jehle J.A."/>
        </authorList>
    </citation>
    <scope>NUCLEOTIDE SEQUENCE</scope>
    <source>
        <strain evidence="1">CpGV-I07</strain>
    </source>
</reference>